<keyword evidence="4" id="KW-1185">Reference proteome</keyword>
<protein>
    <submittedName>
        <fullName evidence="3">Uncharacterized protein</fullName>
    </submittedName>
</protein>
<feature type="transmembrane region" description="Helical" evidence="2">
    <location>
        <begin position="62"/>
        <end position="83"/>
    </location>
</feature>
<name>A0A5C6AXG5_9BACT</name>
<organism evidence="3 4">
    <name type="scientific">Stieleria varia</name>
    <dbReference type="NCBI Taxonomy" id="2528005"/>
    <lineage>
        <taxon>Bacteria</taxon>
        <taxon>Pseudomonadati</taxon>
        <taxon>Planctomycetota</taxon>
        <taxon>Planctomycetia</taxon>
        <taxon>Pirellulales</taxon>
        <taxon>Pirellulaceae</taxon>
        <taxon>Stieleria</taxon>
    </lineage>
</organism>
<evidence type="ECO:0000313" key="4">
    <source>
        <dbReference type="Proteomes" id="UP000320176"/>
    </source>
</evidence>
<gene>
    <name evidence="3" type="ORF">Pla52n_24610</name>
</gene>
<reference evidence="3 4" key="1">
    <citation type="submission" date="2019-02" db="EMBL/GenBank/DDBJ databases">
        <title>Deep-cultivation of Planctomycetes and their phenomic and genomic characterization uncovers novel biology.</title>
        <authorList>
            <person name="Wiegand S."/>
            <person name="Jogler M."/>
            <person name="Boedeker C."/>
            <person name="Pinto D."/>
            <person name="Vollmers J."/>
            <person name="Rivas-Marin E."/>
            <person name="Kohn T."/>
            <person name="Peeters S.H."/>
            <person name="Heuer A."/>
            <person name="Rast P."/>
            <person name="Oberbeckmann S."/>
            <person name="Bunk B."/>
            <person name="Jeske O."/>
            <person name="Meyerdierks A."/>
            <person name="Storesund J.E."/>
            <person name="Kallscheuer N."/>
            <person name="Luecker S."/>
            <person name="Lage O.M."/>
            <person name="Pohl T."/>
            <person name="Merkel B.J."/>
            <person name="Hornburger P."/>
            <person name="Mueller R.-W."/>
            <person name="Bruemmer F."/>
            <person name="Labrenz M."/>
            <person name="Spormann A.M."/>
            <person name="Op Den Camp H."/>
            <person name="Overmann J."/>
            <person name="Amann R."/>
            <person name="Jetten M.S.M."/>
            <person name="Mascher T."/>
            <person name="Medema M.H."/>
            <person name="Devos D.P."/>
            <person name="Kaster A.-K."/>
            <person name="Ovreas L."/>
            <person name="Rohde M."/>
            <person name="Galperin M.Y."/>
            <person name="Jogler C."/>
        </authorList>
    </citation>
    <scope>NUCLEOTIDE SEQUENCE [LARGE SCALE GENOMIC DNA]</scope>
    <source>
        <strain evidence="3 4">Pla52n</strain>
    </source>
</reference>
<dbReference type="EMBL" id="SJPN01000003">
    <property type="protein sequence ID" value="TWU04420.1"/>
    <property type="molecule type" value="Genomic_DNA"/>
</dbReference>
<feature type="region of interest" description="Disordered" evidence="1">
    <location>
        <begin position="125"/>
        <end position="151"/>
    </location>
</feature>
<feature type="compositionally biased region" description="Polar residues" evidence="1">
    <location>
        <begin position="129"/>
        <end position="151"/>
    </location>
</feature>
<proteinExistence type="predicted"/>
<sequence length="151" mass="16455">MKPWIIYLRIVGGALLLLTAVATYRDLVDDQTESLAYYASQLTLMPLLGIGLFVRNRWIVRLVYGLAIVIAMILWIGAALLGLPIAMPQFVALSVLLLALGVLVLVPRDTLTGYTPFAQRDSAIRSEETGNPYQSPSTLLESPPNTIQDGG</sequence>
<comment type="caution">
    <text evidence="3">The sequence shown here is derived from an EMBL/GenBank/DDBJ whole genome shotgun (WGS) entry which is preliminary data.</text>
</comment>
<accession>A0A5C6AXG5</accession>
<dbReference type="Proteomes" id="UP000320176">
    <property type="component" value="Unassembled WGS sequence"/>
</dbReference>
<keyword evidence="2" id="KW-0812">Transmembrane</keyword>
<keyword evidence="2" id="KW-0472">Membrane</keyword>
<feature type="transmembrane region" description="Helical" evidence="2">
    <location>
        <begin position="35"/>
        <end position="55"/>
    </location>
</feature>
<evidence type="ECO:0000256" key="1">
    <source>
        <dbReference type="SAM" id="MobiDB-lite"/>
    </source>
</evidence>
<evidence type="ECO:0000256" key="2">
    <source>
        <dbReference type="SAM" id="Phobius"/>
    </source>
</evidence>
<feature type="transmembrane region" description="Helical" evidence="2">
    <location>
        <begin position="89"/>
        <end position="106"/>
    </location>
</feature>
<dbReference type="AlphaFoldDB" id="A0A5C6AXG5"/>
<evidence type="ECO:0000313" key="3">
    <source>
        <dbReference type="EMBL" id="TWU04420.1"/>
    </source>
</evidence>
<keyword evidence="2" id="KW-1133">Transmembrane helix</keyword>